<evidence type="ECO:0008006" key="4">
    <source>
        <dbReference type="Google" id="ProtNLM"/>
    </source>
</evidence>
<dbReference type="Pfam" id="PF11911">
    <property type="entry name" value="DUF3429"/>
    <property type="match status" value="1"/>
</dbReference>
<keyword evidence="1" id="KW-0812">Transmembrane</keyword>
<dbReference type="Proteomes" id="UP000179786">
    <property type="component" value="Unassembled WGS sequence"/>
</dbReference>
<feature type="transmembrane region" description="Helical" evidence="1">
    <location>
        <begin position="38"/>
        <end position="54"/>
    </location>
</feature>
<name>A0A1S1MJR2_9GAMM</name>
<evidence type="ECO:0000313" key="3">
    <source>
        <dbReference type="Proteomes" id="UP000179786"/>
    </source>
</evidence>
<reference evidence="2 3" key="1">
    <citation type="submission" date="2016-09" db="EMBL/GenBank/DDBJ databases">
        <title>Pseudoalteromonas amylolytica sp. nov., isolated from the surface seawater.</title>
        <authorList>
            <person name="Wu Y.-H."/>
            <person name="Cheng H."/>
            <person name="Jin X.-B."/>
            <person name="Wang C.-S."/>
            <person name="Xu X.-W."/>
        </authorList>
    </citation>
    <scope>NUCLEOTIDE SEQUENCE [LARGE SCALE GENOMIC DNA]</scope>
    <source>
        <strain evidence="2 3">JW1</strain>
    </source>
</reference>
<comment type="caution">
    <text evidence="2">The sequence shown here is derived from an EMBL/GenBank/DDBJ whole genome shotgun (WGS) entry which is preliminary data.</text>
</comment>
<dbReference type="OrthoDB" id="8591832at2"/>
<protein>
    <recommendedName>
        <fullName evidence="4">DUF3429 domain-containing protein</fullName>
    </recommendedName>
</protein>
<sequence length="141" mass="15945">MHPFLNHIQLGYYGVLPFLACVFWPLLLGSSVPAIEAFTLYSMGILAFMAGTLWRAGEQSYTHAVMAVLVVVPFPLLVLASATSTLVYLAICFPIVLLFERGMPAWQQYHKDYHKMRYILTSVVFVCHLFMIAQSIELTRV</sequence>
<keyword evidence="1" id="KW-1133">Transmembrane helix</keyword>
<accession>A0A1S1MJR2</accession>
<feature type="transmembrane region" description="Helical" evidence="1">
    <location>
        <begin position="12"/>
        <end position="32"/>
    </location>
</feature>
<gene>
    <name evidence="2" type="ORF">BET10_00955</name>
</gene>
<dbReference type="InterPro" id="IPR021836">
    <property type="entry name" value="DUF3429"/>
</dbReference>
<keyword evidence="1" id="KW-0472">Membrane</keyword>
<dbReference type="EMBL" id="MKJU01000035">
    <property type="protein sequence ID" value="OHU87205.1"/>
    <property type="molecule type" value="Genomic_DNA"/>
</dbReference>
<organism evidence="2 3">
    <name type="scientific">Pseudoalteromonas amylolytica</name>
    <dbReference type="NCBI Taxonomy" id="1859457"/>
    <lineage>
        <taxon>Bacteria</taxon>
        <taxon>Pseudomonadati</taxon>
        <taxon>Pseudomonadota</taxon>
        <taxon>Gammaproteobacteria</taxon>
        <taxon>Alteromonadales</taxon>
        <taxon>Pseudoalteromonadaceae</taxon>
        <taxon>Pseudoalteromonas</taxon>
    </lineage>
</organism>
<proteinExistence type="predicted"/>
<feature type="transmembrane region" description="Helical" evidence="1">
    <location>
        <begin position="86"/>
        <end position="106"/>
    </location>
</feature>
<evidence type="ECO:0000313" key="2">
    <source>
        <dbReference type="EMBL" id="OHU87205.1"/>
    </source>
</evidence>
<keyword evidence="3" id="KW-1185">Reference proteome</keyword>
<dbReference type="AlphaFoldDB" id="A0A1S1MJR2"/>
<evidence type="ECO:0000256" key="1">
    <source>
        <dbReference type="SAM" id="Phobius"/>
    </source>
</evidence>
<dbReference type="RefSeq" id="WP_070987763.1">
    <property type="nucleotide sequence ID" value="NZ_MKJU01000035.1"/>
</dbReference>
<feature type="transmembrane region" description="Helical" evidence="1">
    <location>
        <begin position="118"/>
        <end position="136"/>
    </location>
</feature>
<dbReference type="STRING" id="1859457.BET10_00955"/>